<dbReference type="Proteomes" id="UP000192796">
    <property type="component" value="Unassembled WGS sequence"/>
</dbReference>
<dbReference type="EMBL" id="LVYD01000068">
    <property type="protein sequence ID" value="OQP59993.1"/>
    <property type="molecule type" value="Genomic_DNA"/>
</dbReference>
<evidence type="ECO:0000313" key="2">
    <source>
        <dbReference type="Proteomes" id="UP000192796"/>
    </source>
</evidence>
<organism evidence="1 2">
    <name type="scientific">Niastella vici</name>
    <dbReference type="NCBI Taxonomy" id="1703345"/>
    <lineage>
        <taxon>Bacteria</taxon>
        <taxon>Pseudomonadati</taxon>
        <taxon>Bacteroidota</taxon>
        <taxon>Chitinophagia</taxon>
        <taxon>Chitinophagales</taxon>
        <taxon>Chitinophagaceae</taxon>
        <taxon>Niastella</taxon>
    </lineage>
</organism>
<dbReference type="Gene3D" id="3.40.50.1820">
    <property type="entry name" value="alpha/beta hydrolase"/>
    <property type="match status" value="1"/>
</dbReference>
<keyword evidence="2" id="KW-1185">Reference proteome</keyword>
<evidence type="ECO:0008006" key="3">
    <source>
        <dbReference type="Google" id="ProtNLM"/>
    </source>
</evidence>
<sequence length="68" mass="8143">MAWVLYPVPTEILQELYSCMNIAGLPIYTEYPGFKHNIWSKAYNEPGLFEWLFEQRRRAYKNAKDNNL</sequence>
<reference evidence="1 2" key="1">
    <citation type="submission" date="2016-03" db="EMBL/GenBank/DDBJ databases">
        <title>Niastella vici sp. nov., isolated from farmland soil.</title>
        <authorList>
            <person name="Chen L."/>
            <person name="Wang D."/>
            <person name="Yang S."/>
            <person name="Wang G."/>
        </authorList>
    </citation>
    <scope>NUCLEOTIDE SEQUENCE [LARGE SCALE GENOMIC DNA]</scope>
    <source>
        <strain evidence="1 2">DJ57</strain>
    </source>
</reference>
<dbReference type="InterPro" id="IPR029058">
    <property type="entry name" value="AB_hydrolase_fold"/>
</dbReference>
<gene>
    <name evidence="1" type="ORF">A3860_35055</name>
</gene>
<comment type="caution">
    <text evidence="1">The sequence shown here is derived from an EMBL/GenBank/DDBJ whole genome shotgun (WGS) entry which is preliminary data.</text>
</comment>
<accession>A0A1V9FNT0</accession>
<dbReference type="AlphaFoldDB" id="A0A1V9FNT0"/>
<name>A0A1V9FNT0_9BACT</name>
<evidence type="ECO:0000313" key="1">
    <source>
        <dbReference type="EMBL" id="OQP59993.1"/>
    </source>
</evidence>
<protein>
    <recommendedName>
        <fullName evidence="3">Dienelactone hydrolase domain-containing protein</fullName>
    </recommendedName>
</protein>
<proteinExistence type="predicted"/>